<evidence type="ECO:0000259" key="11">
    <source>
        <dbReference type="Pfam" id="PF09334"/>
    </source>
</evidence>
<evidence type="ECO:0000256" key="7">
    <source>
        <dbReference type="ARBA" id="ARBA00022917"/>
    </source>
</evidence>
<dbReference type="EMBL" id="LBVV01000016">
    <property type="protein sequence ID" value="KKQ93740.1"/>
    <property type="molecule type" value="Genomic_DNA"/>
</dbReference>
<gene>
    <name evidence="12" type="ORF">UT18_C0016G0036</name>
</gene>
<name>A0A0G0M0A4_UNCC2</name>
<keyword evidence="5 10" id="KW-0547">Nucleotide-binding</keyword>
<sequence>MSKFYITTPIYYASGQPHIGHAYTTVAADVLARYHRLIGDNVFFLTGMDEHGLKIQQKAEEQKKTPQEFVDEIAESFKLAWEKLNIKYDNFIRTVDEKHVEGVKEVITKLFEAGYIEKGKYEALYCVGCEQYKTRSELVEGKCPDHLTEPELKFEEAYLFKMSKFKNQILDIIKNDKVRIKPDSRKNEIISFLEREGLNDIAFSRLKKNVYWGIDLPFDGDHTTYVWADAFLNYLTGLGWPQDKEKYEQFWPPNVQLMAKDIFRVHATIWLSMLLAMKEELPQEMFVHGYFTSGGQKMSKSIGNVINPLELVDKYGADFVRYILLKEMVFGSDGDLTLGRIAEKYEADFAKGLGNFSSRVLKMIEKYSDSIIPQDEKQDRPILDSKRDFSENNEAFWALYEQNLSGYAYNLVLSHSVFNLAISENDKYIEQTKPWEIAKSGNEKKLFAVLYYLAESLRQITIAIYPFMPETANKIREQLGIKKIDENNFDFYNEIKWGGLKPGTKIGKIEALFPRIEN</sequence>
<evidence type="ECO:0000313" key="13">
    <source>
        <dbReference type="Proteomes" id="UP000034207"/>
    </source>
</evidence>
<dbReference type="Gene3D" id="2.170.220.10">
    <property type="match status" value="1"/>
</dbReference>
<dbReference type="STRING" id="1618345.UT18_C0016G0036"/>
<dbReference type="InterPro" id="IPR041872">
    <property type="entry name" value="Anticodon_Met"/>
</dbReference>
<evidence type="ECO:0000256" key="10">
    <source>
        <dbReference type="RuleBase" id="RU363039"/>
    </source>
</evidence>
<dbReference type="NCBIfam" id="NF008900">
    <property type="entry name" value="PRK12267.1"/>
    <property type="match status" value="1"/>
</dbReference>
<dbReference type="NCBIfam" id="TIGR00398">
    <property type="entry name" value="metG"/>
    <property type="match status" value="1"/>
</dbReference>
<dbReference type="PATRIC" id="fig|1618345.3.peg.897"/>
<dbReference type="InterPro" id="IPR033911">
    <property type="entry name" value="MetRS_core"/>
</dbReference>
<proteinExistence type="inferred from homology"/>
<dbReference type="InterPro" id="IPR014758">
    <property type="entry name" value="Met-tRNA_synth"/>
</dbReference>
<dbReference type="Gene3D" id="3.40.50.620">
    <property type="entry name" value="HUPs"/>
    <property type="match status" value="1"/>
</dbReference>
<feature type="domain" description="Methionyl/Leucyl tRNA synthetase" evidence="11">
    <location>
        <begin position="5"/>
        <end position="145"/>
    </location>
</feature>
<dbReference type="GO" id="GO:0006431">
    <property type="term" value="P:methionyl-tRNA aminoacylation"/>
    <property type="evidence" value="ECO:0007669"/>
    <property type="project" value="InterPro"/>
</dbReference>
<dbReference type="InterPro" id="IPR009080">
    <property type="entry name" value="tRNAsynth_Ia_anticodon-bd"/>
</dbReference>
<evidence type="ECO:0000256" key="6">
    <source>
        <dbReference type="ARBA" id="ARBA00022840"/>
    </source>
</evidence>
<comment type="function">
    <text evidence="1">Is required not only for elongation of protein synthesis but also for the initiation of all mRNA translation through initiator tRNA(fMet) aminoacylation.</text>
</comment>
<keyword evidence="8 10" id="KW-0030">Aminoacyl-tRNA synthetase</keyword>
<accession>A0A0G0M0A4</accession>
<evidence type="ECO:0000256" key="2">
    <source>
        <dbReference type="ARBA" id="ARBA00012838"/>
    </source>
</evidence>
<dbReference type="SUPFAM" id="SSF47323">
    <property type="entry name" value="Anticodon-binding domain of a subclass of class I aminoacyl-tRNA synthetases"/>
    <property type="match status" value="1"/>
</dbReference>
<dbReference type="Gene3D" id="1.10.730.10">
    <property type="entry name" value="Isoleucyl-tRNA Synthetase, Domain 1"/>
    <property type="match status" value="1"/>
</dbReference>
<dbReference type="Pfam" id="PF09334">
    <property type="entry name" value="tRNA-synt_1g"/>
    <property type="match status" value="2"/>
</dbReference>
<comment type="caution">
    <text evidence="12">The sequence shown here is derived from an EMBL/GenBank/DDBJ whole genome shotgun (WGS) entry which is preliminary data.</text>
</comment>
<dbReference type="EC" id="6.1.1.10" evidence="2"/>
<dbReference type="InterPro" id="IPR015413">
    <property type="entry name" value="Methionyl/Leucyl_tRNA_Synth"/>
</dbReference>
<evidence type="ECO:0000256" key="4">
    <source>
        <dbReference type="ARBA" id="ARBA00022598"/>
    </source>
</evidence>
<evidence type="ECO:0000256" key="8">
    <source>
        <dbReference type="ARBA" id="ARBA00023146"/>
    </source>
</evidence>
<dbReference type="InterPro" id="IPR023457">
    <property type="entry name" value="Met-tRNA_synth_2"/>
</dbReference>
<dbReference type="GO" id="GO:0005524">
    <property type="term" value="F:ATP binding"/>
    <property type="evidence" value="ECO:0007669"/>
    <property type="project" value="UniProtKB-KW"/>
</dbReference>
<evidence type="ECO:0000256" key="5">
    <source>
        <dbReference type="ARBA" id="ARBA00022741"/>
    </source>
</evidence>
<keyword evidence="4 10" id="KW-0436">Ligase</keyword>
<dbReference type="AlphaFoldDB" id="A0A0G0M0A4"/>
<protein>
    <recommendedName>
        <fullName evidence="3">Methionine--tRNA ligase</fullName>
        <ecNumber evidence="2">6.1.1.10</ecNumber>
    </recommendedName>
    <alternativeName>
        <fullName evidence="9">Methionyl-tRNA synthetase</fullName>
    </alternativeName>
</protein>
<keyword evidence="6 10" id="KW-0067">ATP-binding</keyword>
<organism evidence="12 13">
    <name type="scientific">candidate division CPR2 bacterium GW2011_GWC2_39_10</name>
    <dbReference type="NCBI Taxonomy" id="1618345"/>
    <lineage>
        <taxon>Bacteria</taxon>
        <taxon>Bacteria division CPR2</taxon>
    </lineage>
</organism>
<dbReference type="PANTHER" id="PTHR43326">
    <property type="entry name" value="METHIONYL-TRNA SYNTHETASE"/>
    <property type="match status" value="1"/>
</dbReference>
<feature type="domain" description="Methionyl/Leucyl tRNA synthetase" evidence="11">
    <location>
        <begin position="148"/>
        <end position="361"/>
    </location>
</feature>
<reference evidence="12 13" key="1">
    <citation type="journal article" date="2015" name="Nature">
        <title>rRNA introns, odd ribosomes, and small enigmatic genomes across a large radiation of phyla.</title>
        <authorList>
            <person name="Brown C.T."/>
            <person name="Hug L.A."/>
            <person name="Thomas B.C."/>
            <person name="Sharon I."/>
            <person name="Castelle C.J."/>
            <person name="Singh A."/>
            <person name="Wilkins M.J."/>
            <person name="Williams K.H."/>
            <person name="Banfield J.F."/>
        </authorList>
    </citation>
    <scope>NUCLEOTIDE SEQUENCE [LARGE SCALE GENOMIC DNA]</scope>
</reference>
<dbReference type="PRINTS" id="PR01041">
    <property type="entry name" value="TRNASYNTHMET"/>
</dbReference>
<evidence type="ECO:0000256" key="3">
    <source>
        <dbReference type="ARBA" id="ARBA00018753"/>
    </source>
</evidence>
<dbReference type="GO" id="GO:0004825">
    <property type="term" value="F:methionine-tRNA ligase activity"/>
    <property type="evidence" value="ECO:0007669"/>
    <property type="project" value="UniProtKB-EC"/>
</dbReference>
<dbReference type="InterPro" id="IPR014729">
    <property type="entry name" value="Rossmann-like_a/b/a_fold"/>
</dbReference>
<dbReference type="PANTHER" id="PTHR43326:SF1">
    <property type="entry name" value="METHIONINE--TRNA LIGASE, MITOCHONDRIAL"/>
    <property type="match status" value="1"/>
</dbReference>
<dbReference type="CDD" id="cd07957">
    <property type="entry name" value="Anticodon_Ia_Met"/>
    <property type="match status" value="1"/>
</dbReference>
<evidence type="ECO:0000256" key="9">
    <source>
        <dbReference type="ARBA" id="ARBA00030904"/>
    </source>
</evidence>
<dbReference type="Proteomes" id="UP000034207">
    <property type="component" value="Unassembled WGS sequence"/>
</dbReference>
<dbReference type="FunFam" id="2.170.220.10:FF:000003">
    <property type="entry name" value="Methionine--tRNA ligase"/>
    <property type="match status" value="1"/>
</dbReference>
<comment type="similarity">
    <text evidence="10">Belongs to the class-I aminoacyl-tRNA synthetase family.</text>
</comment>
<dbReference type="CDD" id="cd00814">
    <property type="entry name" value="MetRS_core"/>
    <property type="match status" value="1"/>
</dbReference>
<keyword evidence="7 10" id="KW-0648">Protein biosynthesis</keyword>
<dbReference type="SUPFAM" id="SSF52374">
    <property type="entry name" value="Nucleotidylyl transferase"/>
    <property type="match status" value="1"/>
</dbReference>
<evidence type="ECO:0000313" key="12">
    <source>
        <dbReference type="EMBL" id="KKQ93740.1"/>
    </source>
</evidence>
<evidence type="ECO:0000256" key="1">
    <source>
        <dbReference type="ARBA" id="ARBA00003314"/>
    </source>
</evidence>